<gene>
    <name evidence="2" type="ORF">AVDCRST_MAG16-3018</name>
</gene>
<feature type="compositionally biased region" description="Basic residues" evidence="1">
    <location>
        <begin position="1"/>
        <end position="12"/>
    </location>
</feature>
<organism evidence="2">
    <name type="scientific">uncultured Frankineae bacterium</name>
    <dbReference type="NCBI Taxonomy" id="437475"/>
    <lineage>
        <taxon>Bacteria</taxon>
        <taxon>Bacillati</taxon>
        <taxon>Actinomycetota</taxon>
        <taxon>Actinomycetes</taxon>
        <taxon>Frankiales</taxon>
        <taxon>environmental samples</taxon>
    </lineage>
</organism>
<evidence type="ECO:0000256" key="1">
    <source>
        <dbReference type="SAM" id="MobiDB-lite"/>
    </source>
</evidence>
<feature type="region of interest" description="Disordered" evidence="1">
    <location>
        <begin position="1"/>
        <end position="49"/>
    </location>
</feature>
<evidence type="ECO:0000313" key="2">
    <source>
        <dbReference type="EMBL" id="CAA9360929.1"/>
    </source>
</evidence>
<feature type="compositionally biased region" description="Basic and acidic residues" evidence="1">
    <location>
        <begin position="13"/>
        <end position="28"/>
    </location>
</feature>
<proteinExistence type="predicted"/>
<sequence length="81" mass="8655">MDDRARRGRPHGQRVDRFPGRLHRDDAGAVRGRLRRSGGAGAADRPGGRHRVVVVVRRLPRGSAAARGARCPVGADADAGR</sequence>
<protein>
    <submittedName>
        <fullName evidence="2">Uncharacterized protein</fullName>
    </submittedName>
</protein>
<accession>A0A6J4MIN2</accession>
<reference evidence="2" key="1">
    <citation type="submission" date="2020-02" db="EMBL/GenBank/DDBJ databases">
        <authorList>
            <person name="Meier V. D."/>
        </authorList>
    </citation>
    <scope>NUCLEOTIDE SEQUENCE</scope>
    <source>
        <strain evidence="2">AVDCRST_MAG16</strain>
    </source>
</reference>
<name>A0A6J4MIN2_9ACTN</name>
<feature type="region of interest" description="Disordered" evidence="1">
    <location>
        <begin position="62"/>
        <end position="81"/>
    </location>
</feature>
<dbReference type="AlphaFoldDB" id="A0A6J4MIN2"/>
<dbReference type="EMBL" id="CADCUE010000286">
    <property type="protein sequence ID" value="CAA9360929.1"/>
    <property type="molecule type" value="Genomic_DNA"/>
</dbReference>